<keyword evidence="8" id="KW-1133">Transmembrane helix</keyword>
<keyword evidence="8" id="KW-0472">Membrane</keyword>
<accession>A0A8H4FM30</accession>
<evidence type="ECO:0000256" key="5">
    <source>
        <dbReference type="ARBA" id="ARBA00022801"/>
    </source>
</evidence>
<feature type="signal peptide" evidence="9">
    <location>
        <begin position="1"/>
        <end position="18"/>
    </location>
</feature>
<dbReference type="InterPro" id="IPR033121">
    <property type="entry name" value="PEPTIDASE_A1"/>
</dbReference>
<dbReference type="InterPro" id="IPR033876">
    <property type="entry name" value="SAP-like"/>
</dbReference>
<dbReference type="PRINTS" id="PR00792">
    <property type="entry name" value="PEPSIN"/>
</dbReference>
<dbReference type="Pfam" id="PF00026">
    <property type="entry name" value="Asp"/>
    <property type="match status" value="1"/>
</dbReference>
<dbReference type="PROSITE" id="PS51767">
    <property type="entry name" value="PEPTIDASE_A1"/>
    <property type="match status" value="1"/>
</dbReference>
<feature type="compositionally biased region" description="Polar residues" evidence="7">
    <location>
        <begin position="461"/>
        <end position="473"/>
    </location>
</feature>
<sequence>MRFSRAVFFAALADVAASQLVVSTDFKRVSFPPDLVQITRRDTFDVTAINNLTGGGYYSEVEVGTPGQKMLMHLDTGSSDTWVVDKQADLCNSPRMQRTYGTGCTSTFDTTNSSTYKLVTRNGFDITYLDARNIQGDYISDTVNINGKKVSSQQLGLAIQTVKGSGLMGLGFSTGVSTRRSYPTILDNMVSQNLIGRKAFSLWLNDLSSSEGTLLFGGIDTEKYIGSLTTLPLVDDYHSERITSYSVAMTGVSLETPDGKMTELAAENFNASTVLDSGSTVCLLPDRIANQIWEKYDVIDAGYGFVDCKWRGPDGENHFLDFEFNGVTIRVPLEEMVLDNLDPIMDQLDGLLPFDNPCMFGIQSNSAFDINSSRFALLGDTFLRSAYVVYDETNQQVGIAQANLNSTRSNVIELRADETALPTATGVASQVSTAAPTRTASGNTGGSGGGGRESGSGATSVLATPTPSATENAASRPGMTPLGFDGTIVAALISVFAIFGAALLAV</sequence>
<dbReference type="Proteomes" id="UP000613401">
    <property type="component" value="Unassembled WGS sequence"/>
</dbReference>
<dbReference type="InterPro" id="IPR001461">
    <property type="entry name" value="Aspartic_peptidase_A1"/>
</dbReference>
<evidence type="ECO:0000256" key="2">
    <source>
        <dbReference type="ARBA" id="ARBA00022670"/>
    </source>
</evidence>
<evidence type="ECO:0000256" key="4">
    <source>
        <dbReference type="ARBA" id="ARBA00022750"/>
    </source>
</evidence>
<dbReference type="InterPro" id="IPR021109">
    <property type="entry name" value="Peptidase_aspartic_dom_sf"/>
</dbReference>
<keyword evidence="12" id="KW-1185">Reference proteome</keyword>
<feature type="domain" description="Peptidase A1" evidence="10">
    <location>
        <begin position="57"/>
        <end position="400"/>
    </location>
</feature>
<dbReference type="PANTHER" id="PTHR47966:SF65">
    <property type="entry name" value="ASPARTIC-TYPE ENDOPEPTIDASE"/>
    <property type="match status" value="1"/>
</dbReference>
<feature type="region of interest" description="Disordered" evidence="7">
    <location>
        <begin position="423"/>
        <end position="477"/>
    </location>
</feature>
<evidence type="ECO:0000256" key="7">
    <source>
        <dbReference type="SAM" id="MobiDB-lite"/>
    </source>
</evidence>
<evidence type="ECO:0000259" key="10">
    <source>
        <dbReference type="PROSITE" id="PS51767"/>
    </source>
</evidence>
<organism evidence="11 12">
    <name type="scientific">Colletotrichum gloeosporioides</name>
    <name type="common">Anthracnose fungus</name>
    <name type="synonym">Glomerella cingulata</name>
    <dbReference type="NCBI Taxonomy" id="474922"/>
    <lineage>
        <taxon>Eukaryota</taxon>
        <taxon>Fungi</taxon>
        <taxon>Dikarya</taxon>
        <taxon>Ascomycota</taxon>
        <taxon>Pezizomycotina</taxon>
        <taxon>Sordariomycetes</taxon>
        <taxon>Hypocreomycetidae</taxon>
        <taxon>Glomerellales</taxon>
        <taxon>Glomerellaceae</taxon>
        <taxon>Colletotrichum</taxon>
        <taxon>Colletotrichum gloeosporioides species complex</taxon>
    </lineage>
</organism>
<dbReference type="GO" id="GO:0004190">
    <property type="term" value="F:aspartic-type endopeptidase activity"/>
    <property type="evidence" value="ECO:0007669"/>
    <property type="project" value="UniProtKB-KW"/>
</dbReference>
<dbReference type="GeneID" id="69015885"/>
<proteinExistence type="inferred from homology"/>
<name>A0A8H4FM30_COLGL</name>
<evidence type="ECO:0000256" key="9">
    <source>
        <dbReference type="SAM" id="SignalP"/>
    </source>
</evidence>
<reference evidence="11" key="1">
    <citation type="journal article" date="2020" name="Phytopathology">
        <title>Genome sequence and comparative analysis of Colletotrichum gloeosporioides isolated from Liriodendron leaves.</title>
        <authorList>
            <person name="Fu F.F."/>
            <person name="Hao Z."/>
            <person name="Wang P."/>
            <person name="Lu Y."/>
            <person name="Xue L.J."/>
            <person name="Wei G."/>
            <person name="Tian Y."/>
            <person name="Baishi H."/>
            <person name="Xu H."/>
            <person name="Shi J."/>
            <person name="Cheng T."/>
            <person name="Wang G."/>
            <person name="Yi Y."/>
            <person name="Chen J."/>
        </authorList>
    </citation>
    <scope>NUCLEOTIDE SEQUENCE</scope>
    <source>
        <strain evidence="11">Lc1</strain>
    </source>
</reference>
<reference evidence="11" key="2">
    <citation type="submission" date="2020-03" db="EMBL/GenBank/DDBJ databases">
        <authorList>
            <person name="Fu F.-F."/>
            <person name="Chen J."/>
        </authorList>
    </citation>
    <scope>NUCLEOTIDE SEQUENCE</scope>
    <source>
        <strain evidence="11">Lc1</strain>
    </source>
</reference>
<keyword evidence="2" id="KW-0645">Protease</keyword>
<dbReference type="Gene3D" id="2.40.70.10">
    <property type="entry name" value="Acid Proteases"/>
    <property type="match status" value="2"/>
</dbReference>
<dbReference type="CDD" id="cd05474">
    <property type="entry name" value="SAP_like"/>
    <property type="match status" value="1"/>
</dbReference>
<evidence type="ECO:0000256" key="3">
    <source>
        <dbReference type="ARBA" id="ARBA00022729"/>
    </source>
</evidence>
<comment type="caution">
    <text evidence="11">The sequence shown here is derived from an EMBL/GenBank/DDBJ whole genome shotgun (WGS) entry which is preliminary data.</text>
</comment>
<dbReference type="SUPFAM" id="SSF50630">
    <property type="entry name" value="Acid proteases"/>
    <property type="match status" value="1"/>
</dbReference>
<feature type="compositionally biased region" description="Polar residues" evidence="7">
    <location>
        <begin position="426"/>
        <end position="436"/>
    </location>
</feature>
<feature type="compositionally biased region" description="Gly residues" evidence="7">
    <location>
        <begin position="443"/>
        <end position="454"/>
    </location>
</feature>
<keyword evidence="4" id="KW-0064">Aspartyl protease</keyword>
<protein>
    <submittedName>
        <fullName evidence="11">Putative aspartic-type endopeptidase opsB</fullName>
    </submittedName>
</protein>
<evidence type="ECO:0000256" key="8">
    <source>
        <dbReference type="SAM" id="Phobius"/>
    </source>
</evidence>
<keyword evidence="8" id="KW-0812">Transmembrane</keyword>
<dbReference type="GO" id="GO:0006508">
    <property type="term" value="P:proteolysis"/>
    <property type="evidence" value="ECO:0007669"/>
    <property type="project" value="UniProtKB-KW"/>
</dbReference>
<evidence type="ECO:0000313" key="11">
    <source>
        <dbReference type="EMBL" id="KAF3807288.1"/>
    </source>
</evidence>
<feature type="chain" id="PRO_5034262706" evidence="9">
    <location>
        <begin position="19"/>
        <end position="506"/>
    </location>
</feature>
<feature type="transmembrane region" description="Helical" evidence="8">
    <location>
        <begin position="482"/>
        <end position="505"/>
    </location>
</feature>
<evidence type="ECO:0000256" key="6">
    <source>
        <dbReference type="PIRSR" id="PIRSR601461-1"/>
    </source>
</evidence>
<dbReference type="AlphaFoldDB" id="A0A8H4FM30"/>
<dbReference type="PANTHER" id="PTHR47966">
    <property type="entry name" value="BETA-SITE APP-CLEAVING ENZYME, ISOFORM A-RELATED"/>
    <property type="match status" value="1"/>
</dbReference>
<dbReference type="RefSeq" id="XP_045266447.1">
    <property type="nucleotide sequence ID" value="XM_045408704.1"/>
</dbReference>
<evidence type="ECO:0000256" key="1">
    <source>
        <dbReference type="ARBA" id="ARBA00007447"/>
    </source>
</evidence>
<comment type="similarity">
    <text evidence="1">Belongs to the peptidase A1 family.</text>
</comment>
<feature type="active site" evidence="6">
    <location>
        <position position="75"/>
    </location>
</feature>
<evidence type="ECO:0000313" key="12">
    <source>
        <dbReference type="Proteomes" id="UP000613401"/>
    </source>
</evidence>
<feature type="active site" evidence="6">
    <location>
        <position position="276"/>
    </location>
</feature>
<dbReference type="EMBL" id="WVTB01000030">
    <property type="protein sequence ID" value="KAF3807288.1"/>
    <property type="molecule type" value="Genomic_DNA"/>
</dbReference>
<keyword evidence="5" id="KW-0378">Hydrolase</keyword>
<keyword evidence="3 9" id="KW-0732">Signal</keyword>
<gene>
    <name evidence="11" type="ORF">GCG54_00008745</name>
</gene>